<keyword evidence="9" id="KW-1185">Reference proteome</keyword>
<protein>
    <submittedName>
        <fullName evidence="8">Copper resistance protein CopC</fullName>
    </submittedName>
</protein>
<organism evidence="8 9">
    <name type="scientific">Kineococcus radiotolerans (strain ATCC BAA-149 / DSM 14245 / SRS30216)</name>
    <dbReference type="NCBI Taxonomy" id="266940"/>
    <lineage>
        <taxon>Bacteria</taxon>
        <taxon>Bacillati</taxon>
        <taxon>Actinomycetota</taxon>
        <taxon>Actinomycetes</taxon>
        <taxon>Kineosporiales</taxon>
        <taxon>Kineosporiaceae</taxon>
        <taxon>Kineococcus</taxon>
    </lineage>
</organism>
<dbReference type="Pfam" id="PF04234">
    <property type="entry name" value="CopC"/>
    <property type="match status" value="1"/>
</dbReference>
<accession>A6WGT7</accession>
<proteinExistence type="predicted"/>
<comment type="subcellular location">
    <subcellularLocation>
        <location evidence="1">Cell envelope</location>
    </subcellularLocation>
</comment>
<evidence type="ECO:0000256" key="6">
    <source>
        <dbReference type="SAM" id="Phobius"/>
    </source>
</evidence>
<dbReference type="Proteomes" id="UP000001116">
    <property type="component" value="Plasmid pKRAD01"/>
</dbReference>
<evidence type="ECO:0000313" key="8">
    <source>
        <dbReference type="EMBL" id="ABS06026.1"/>
    </source>
</evidence>
<dbReference type="GO" id="GO:0005507">
    <property type="term" value="F:copper ion binding"/>
    <property type="evidence" value="ECO:0007669"/>
    <property type="project" value="InterPro"/>
</dbReference>
<feature type="domain" description="CopC" evidence="7">
    <location>
        <begin position="71"/>
        <end position="170"/>
    </location>
</feature>
<gene>
    <name evidence="8" type="ordered locus">Krad_4567</name>
</gene>
<evidence type="ECO:0000259" key="7">
    <source>
        <dbReference type="Pfam" id="PF04234"/>
    </source>
</evidence>
<dbReference type="GO" id="GO:0030313">
    <property type="term" value="C:cell envelope"/>
    <property type="evidence" value="ECO:0007669"/>
    <property type="project" value="UniProtKB-SubCell"/>
</dbReference>
<feature type="region of interest" description="Disordered" evidence="5">
    <location>
        <begin position="1"/>
        <end position="37"/>
    </location>
</feature>
<dbReference type="GO" id="GO:0046688">
    <property type="term" value="P:response to copper ion"/>
    <property type="evidence" value="ECO:0007669"/>
    <property type="project" value="InterPro"/>
</dbReference>
<evidence type="ECO:0000256" key="5">
    <source>
        <dbReference type="SAM" id="MobiDB-lite"/>
    </source>
</evidence>
<dbReference type="AlphaFoldDB" id="A6WGT7"/>
<keyword evidence="4" id="KW-0186">Copper</keyword>
<keyword evidence="8" id="KW-0614">Plasmid</keyword>
<dbReference type="GO" id="GO:0042597">
    <property type="term" value="C:periplasmic space"/>
    <property type="evidence" value="ECO:0007669"/>
    <property type="project" value="InterPro"/>
</dbReference>
<evidence type="ECO:0000256" key="3">
    <source>
        <dbReference type="ARBA" id="ARBA00022729"/>
    </source>
</evidence>
<dbReference type="EMBL" id="CP000751">
    <property type="protein sequence ID" value="ABS06026.1"/>
    <property type="molecule type" value="Genomic_DNA"/>
</dbReference>
<keyword evidence="6" id="KW-0812">Transmembrane</keyword>
<sequence length="272" mass="27355">MSFRPSTPGCASRLRRGPEQSGSRTMPPKHSPYVRMSRPARDRGIILRRLSAAVLLGAALPALTATAANAHSALRSSDPANGSTLTAAPDQVNLVFNEEVEPQYVDGAVTIGSADPAPVSATVEEATVVLTVPAQTNAAAEAGGLTSWRVDYRVVSADGHPISGAVTFSVNGVPDAPVGGTTAAATAPVAGTTQEAPPSPESLTSPDTPSSAQITPTTVPDATVSTTKGSAEDPSTGSGGLPALTLPTVLAGIAGIVAGIIVVIARRRRGRS</sequence>
<dbReference type="Gene3D" id="2.60.40.1220">
    <property type="match status" value="1"/>
</dbReference>
<dbReference type="InterPro" id="IPR032694">
    <property type="entry name" value="CopC/D"/>
</dbReference>
<dbReference type="SUPFAM" id="SSF81296">
    <property type="entry name" value="E set domains"/>
    <property type="match status" value="1"/>
</dbReference>
<dbReference type="InterPro" id="IPR007348">
    <property type="entry name" value="CopC_dom"/>
</dbReference>
<feature type="region of interest" description="Disordered" evidence="5">
    <location>
        <begin position="189"/>
        <end position="239"/>
    </location>
</feature>
<dbReference type="KEGG" id="kra:Krad_4567"/>
<keyword evidence="3" id="KW-0732">Signal</keyword>
<evidence type="ECO:0000256" key="4">
    <source>
        <dbReference type="ARBA" id="ARBA00023008"/>
    </source>
</evidence>
<feature type="transmembrane region" description="Helical" evidence="6">
    <location>
        <begin position="244"/>
        <end position="265"/>
    </location>
</feature>
<evidence type="ECO:0000256" key="1">
    <source>
        <dbReference type="ARBA" id="ARBA00004196"/>
    </source>
</evidence>
<dbReference type="GO" id="GO:0006825">
    <property type="term" value="P:copper ion transport"/>
    <property type="evidence" value="ECO:0007669"/>
    <property type="project" value="InterPro"/>
</dbReference>
<keyword evidence="6" id="KW-0472">Membrane</keyword>
<feature type="compositionally biased region" description="Polar residues" evidence="5">
    <location>
        <begin position="201"/>
        <end position="236"/>
    </location>
</feature>
<evidence type="ECO:0000313" key="9">
    <source>
        <dbReference type="Proteomes" id="UP000001116"/>
    </source>
</evidence>
<reference evidence="9" key="1">
    <citation type="journal article" date="2008" name="PLoS ONE">
        <title>Survival in nuclear waste, extreme resistance, and potential applications gleaned from the genome sequence of Kineococcus radiotolerans SRS30216.</title>
        <authorList>
            <person name="Bagwell C.E."/>
            <person name="Bhat S."/>
            <person name="Hawkins G.M."/>
            <person name="Smith B.W."/>
            <person name="Biswas T."/>
            <person name="Hoover T.R."/>
            <person name="Saunders E."/>
            <person name="Han C.S."/>
            <person name="Tsodikov O.V."/>
            <person name="Shimkets L.J."/>
        </authorList>
    </citation>
    <scope>NUCLEOTIDE SEQUENCE [LARGE SCALE GENOMIC DNA]</scope>
    <source>
        <strain evidence="9">ATCC BAA-149 / DSM 14245 / SRS30216</strain>
    </source>
</reference>
<keyword evidence="6" id="KW-1133">Transmembrane helix</keyword>
<dbReference type="InterPro" id="IPR014756">
    <property type="entry name" value="Ig_E-set"/>
</dbReference>
<dbReference type="PANTHER" id="PTHR34820">
    <property type="entry name" value="INNER MEMBRANE PROTEIN YEBZ"/>
    <property type="match status" value="1"/>
</dbReference>
<evidence type="ECO:0000256" key="2">
    <source>
        <dbReference type="ARBA" id="ARBA00022723"/>
    </source>
</evidence>
<keyword evidence="2" id="KW-0479">Metal-binding</keyword>
<dbReference type="GO" id="GO:0005886">
    <property type="term" value="C:plasma membrane"/>
    <property type="evidence" value="ECO:0007669"/>
    <property type="project" value="TreeGrafter"/>
</dbReference>
<name>A6WGT7_KINRD</name>
<geneLocation type="plasmid" evidence="8 9">
    <name>pKRAD01</name>
</geneLocation>
<dbReference type="PANTHER" id="PTHR34820:SF4">
    <property type="entry name" value="INNER MEMBRANE PROTEIN YEBZ"/>
    <property type="match status" value="1"/>
</dbReference>
<dbReference type="InterPro" id="IPR014755">
    <property type="entry name" value="Cu-Rt/internalin_Ig-like"/>
</dbReference>
<dbReference type="HOGENOM" id="CLU_087859_0_0_11"/>